<evidence type="ECO:0000256" key="9">
    <source>
        <dbReference type="ARBA" id="ARBA00038890"/>
    </source>
</evidence>
<evidence type="ECO:0000256" key="10">
    <source>
        <dbReference type="ARBA" id="ARBA00047287"/>
    </source>
</evidence>
<feature type="region of interest" description="Disordered" evidence="14">
    <location>
        <begin position="313"/>
        <end position="336"/>
    </location>
</feature>
<reference evidence="16" key="1">
    <citation type="submission" date="2023-01" db="EMBL/GenBank/DDBJ databases">
        <title>Metagenome sequencing of chrysophaentin producing Chrysophaeum taylorii.</title>
        <authorList>
            <person name="Davison J."/>
            <person name="Bewley C."/>
        </authorList>
    </citation>
    <scope>NUCLEOTIDE SEQUENCE</scope>
    <source>
        <strain evidence="16">NIES-1699</strain>
    </source>
</reference>
<evidence type="ECO:0000256" key="6">
    <source>
        <dbReference type="ARBA" id="ARBA00023002"/>
    </source>
</evidence>
<organism evidence="16 17">
    <name type="scientific">Chrysophaeum taylorii</name>
    <dbReference type="NCBI Taxonomy" id="2483200"/>
    <lineage>
        <taxon>Eukaryota</taxon>
        <taxon>Sar</taxon>
        <taxon>Stramenopiles</taxon>
        <taxon>Ochrophyta</taxon>
        <taxon>Pelagophyceae</taxon>
        <taxon>Pelagomonadales</taxon>
        <taxon>Pelagomonadaceae</taxon>
        <taxon>Chrysophaeum</taxon>
    </lineage>
</organism>
<evidence type="ECO:0000256" key="4">
    <source>
        <dbReference type="ARBA" id="ARBA00022694"/>
    </source>
</evidence>
<keyword evidence="3" id="KW-0288">FMN</keyword>
<dbReference type="EMBL" id="JAQMWT010000555">
    <property type="protein sequence ID" value="KAJ8599521.1"/>
    <property type="molecule type" value="Genomic_DNA"/>
</dbReference>
<evidence type="ECO:0000256" key="11">
    <source>
        <dbReference type="ARBA" id="ARBA00047652"/>
    </source>
</evidence>
<comment type="catalytic activity">
    <reaction evidence="13">
        <text>5,6-dihydrouridine(17) in tRNA + NADP(+) = uridine(17) in tRNA + NADPH + H(+)</text>
        <dbReference type="Rhea" id="RHEA:53368"/>
        <dbReference type="Rhea" id="RHEA-COMP:13541"/>
        <dbReference type="Rhea" id="RHEA-COMP:13542"/>
        <dbReference type="ChEBI" id="CHEBI:15378"/>
        <dbReference type="ChEBI" id="CHEBI:57783"/>
        <dbReference type="ChEBI" id="CHEBI:58349"/>
        <dbReference type="ChEBI" id="CHEBI:65315"/>
        <dbReference type="ChEBI" id="CHEBI:74443"/>
        <dbReference type="EC" id="1.3.1.88"/>
    </reaction>
    <physiologicalReaction direction="right-to-left" evidence="13">
        <dbReference type="Rhea" id="RHEA:53370"/>
    </physiologicalReaction>
</comment>
<dbReference type="EC" id="1.3.1.88" evidence="9"/>
<comment type="catalytic activity">
    <reaction evidence="10">
        <text>5,6-dihydrouridine(17) in tRNA + NAD(+) = uridine(17) in tRNA + NADH + H(+)</text>
        <dbReference type="Rhea" id="RHEA:53372"/>
        <dbReference type="Rhea" id="RHEA-COMP:13541"/>
        <dbReference type="Rhea" id="RHEA-COMP:13542"/>
        <dbReference type="ChEBI" id="CHEBI:15378"/>
        <dbReference type="ChEBI" id="CHEBI:57540"/>
        <dbReference type="ChEBI" id="CHEBI:57945"/>
        <dbReference type="ChEBI" id="CHEBI:65315"/>
        <dbReference type="ChEBI" id="CHEBI:74443"/>
        <dbReference type="EC" id="1.3.1.88"/>
    </reaction>
    <physiologicalReaction direction="right-to-left" evidence="10">
        <dbReference type="Rhea" id="RHEA:53374"/>
    </physiologicalReaction>
</comment>
<keyword evidence="17" id="KW-1185">Reference proteome</keyword>
<sequence length="336" mass="37729">MCNTDDRWERWERELGSPKFVCAPMVDQSDFAFRELVRSRGVDLCYSPMLLAEQMESAAYRDRYLPKDRCVVQLGGRKEAVLRAARFISQQQQPIDLNLGCPQRCARRKGFGAYLSDDEAIDIVKRLKCSAKIRKRSDTVEFAKRLAAAGASFIAVHGRTVDQKARGPADWDVVREVVLALPEVPIILNGNVRSREDAIAGLRYTGAAAVMSAEPLLAMPSLFRGPELARDAARAYLTLAAAHDTPLPWVREHISAILHEDVVDFRDVDGADFFCYPPVRRDLLSTEDREKAEKRRAERHKFKAMIAGLRIPVPRHGRSGGCPRCANPSKKTCPKR</sequence>
<protein>
    <recommendedName>
        <fullName evidence="9">tRNA-dihydrouridine(16/17) synthase [NAD(P)(+)]</fullName>
        <ecNumber evidence="9">1.3.1.88</ecNumber>
    </recommendedName>
</protein>
<evidence type="ECO:0000256" key="7">
    <source>
        <dbReference type="ARBA" id="ARBA00023027"/>
    </source>
</evidence>
<accession>A0AAD7XID7</accession>
<evidence type="ECO:0000256" key="3">
    <source>
        <dbReference type="ARBA" id="ARBA00022643"/>
    </source>
</evidence>
<proteinExistence type="inferred from homology"/>
<keyword evidence="5" id="KW-0521">NADP</keyword>
<comment type="catalytic activity">
    <reaction evidence="12">
        <text>5,6-dihydrouridine(16) in tRNA + NAD(+) = uridine(16) in tRNA + NADH + H(+)</text>
        <dbReference type="Rhea" id="RHEA:53380"/>
        <dbReference type="Rhea" id="RHEA-COMP:13543"/>
        <dbReference type="Rhea" id="RHEA-COMP:13544"/>
        <dbReference type="ChEBI" id="CHEBI:15378"/>
        <dbReference type="ChEBI" id="CHEBI:57540"/>
        <dbReference type="ChEBI" id="CHEBI:57945"/>
        <dbReference type="ChEBI" id="CHEBI:65315"/>
        <dbReference type="ChEBI" id="CHEBI:74443"/>
        <dbReference type="EC" id="1.3.1.88"/>
    </reaction>
    <physiologicalReaction direction="right-to-left" evidence="12">
        <dbReference type="Rhea" id="RHEA:53382"/>
    </physiologicalReaction>
</comment>
<dbReference type="InterPro" id="IPR018517">
    <property type="entry name" value="tRNA_hU_synthase_CS"/>
</dbReference>
<dbReference type="GO" id="GO:0017150">
    <property type="term" value="F:tRNA dihydrouridine synthase activity"/>
    <property type="evidence" value="ECO:0007669"/>
    <property type="project" value="InterPro"/>
</dbReference>
<dbReference type="GO" id="GO:0050660">
    <property type="term" value="F:flavin adenine dinucleotide binding"/>
    <property type="evidence" value="ECO:0007669"/>
    <property type="project" value="InterPro"/>
</dbReference>
<gene>
    <name evidence="16" type="ORF">CTAYLR_004033</name>
</gene>
<evidence type="ECO:0000259" key="15">
    <source>
        <dbReference type="Pfam" id="PF01207"/>
    </source>
</evidence>
<comment type="cofactor">
    <cofactor evidence="1">
        <name>FMN</name>
        <dbReference type="ChEBI" id="CHEBI:58210"/>
    </cofactor>
</comment>
<dbReference type="Proteomes" id="UP001230188">
    <property type="component" value="Unassembled WGS sequence"/>
</dbReference>
<evidence type="ECO:0000256" key="2">
    <source>
        <dbReference type="ARBA" id="ARBA00022630"/>
    </source>
</evidence>
<keyword evidence="7" id="KW-0520">NAD</keyword>
<comment type="caution">
    <text evidence="16">The sequence shown here is derived from an EMBL/GenBank/DDBJ whole genome shotgun (WGS) entry which is preliminary data.</text>
</comment>
<evidence type="ECO:0000256" key="13">
    <source>
        <dbReference type="ARBA" id="ARBA00049467"/>
    </source>
</evidence>
<evidence type="ECO:0000313" key="16">
    <source>
        <dbReference type="EMBL" id="KAJ8599521.1"/>
    </source>
</evidence>
<evidence type="ECO:0000256" key="8">
    <source>
        <dbReference type="ARBA" id="ARBA00038313"/>
    </source>
</evidence>
<dbReference type="PANTHER" id="PTHR11082">
    <property type="entry name" value="TRNA-DIHYDROURIDINE SYNTHASE"/>
    <property type="match status" value="1"/>
</dbReference>
<evidence type="ECO:0000256" key="14">
    <source>
        <dbReference type="SAM" id="MobiDB-lite"/>
    </source>
</evidence>
<evidence type="ECO:0000256" key="12">
    <source>
        <dbReference type="ARBA" id="ARBA00048934"/>
    </source>
</evidence>
<evidence type="ECO:0000256" key="5">
    <source>
        <dbReference type="ARBA" id="ARBA00022857"/>
    </source>
</evidence>
<dbReference type="CDD" id="cd02801">
    <property type="entry name" value="DUS_like_FMN"/>
    <property type="match status" value="1"/>
</dbReference>
<dbReference type="PANTHER" id="PTHR11082:SF5">
    <property type="entry name" value="TRNA-DIHYDROURIDINE(16_17) SYNTHASE [NAD(P)(+)]-LIKE"/>
    <property type="match status" value="1"/>
</dbReference>
<dbReference type="AlphaFoldDB" id="A0AAD7XID7"/>
<keyword evidence="4" id="KW-0819">tRNA processing</keyword>
<evidence type="ECO:0000256" key="1">
    <source>
        <dbReference type="ARBA" id="ARBA00001917"/>
    </source>
</evidence>
<comment type="catalytic activity">
    <reaction evidence="11">
        <text>5,6-dihydrouridine(16) in tRNA + NADP(+) = uridine(16) in tRNA + NADPH + H(+)</text>
        <dbReference type="Rhea" id="RHEA:53376"/>
        <dbReference type="Rhea" id="RHEA-COMP:13543"/>
        <dbReference type="Rhea" id="RHEA-COMP:13544"/>
        <dbReference type="ChEBI" id="CHEBI:15378"/>
        <dbReference type="ChEBI" id="CHEBI:57783"/>
        <dbReference type="ChEBI" id="CHEBI:58349"/>
        <dbReference type="ChEBI" id="CHEBI:65315"/>
        <dbReference type="ChEBI" id="CHEBI:74443"/>
        <dbReference type="EC" id="1.3.1.88"/>
    </reaction>
    <physiologicalReaction direction="right-to-left" evidence="11">
        <dbReference type="Rhea" id="RHEA:53378"/>
    </physiologicalReaction>
</comment>
<name>A0AAD7XID7_9STRA</name>
<dbReference type="Pfam" id="PF01207">
    <property type="entry name" value="Dus"/>
    <property type="match status" value="1"/>
</dbReference>
<dbReference type="Gene3D" id="3.20.20.70">
    <property type="entry name" value="Aldolase class I"/>
    <property type="match status" value="1"/>
</dbReference>
<dbReference type="PROSITE" id="PS01136">
    <property type="entry name" value="UPF0034"/>
    <property type="match status" value="1"/>
</dbReference>
<feature type="domain" description="DUS-like FMN-binding" evidence="15">
    <location>
        <begin position="22"/>
        <end position="228"/>
    </location>
</feature>
<keyword evidence="6" id="KW-0560">Oxidoreductase</keyword>
<evidence type="ECO:0000313" key="17">
    <source>
        <dbReference type="Proteomes" id="UP001230188"/>
    </source>
</evidence>
<keyword evidence="2" id="KW-0285">Flavoprotein</keyword>
<comment type="similarity">
    <text evidence="8">Belongs to the Dus family. Dus1 subfamily.</text>
</comment>
<dbReference type="SUPFAM" id="SSF51395">
    <property type="entry name" value="FMN-linked oxidoreductases"/>
    <property type="match status" value="1"/>
</dbReference>
<dbReference type="InterPro" id="IPR035587">
    <property type="entry name" value="DUS-like_FMN-bd"/>
</dbReference>
<dbReference type="InterPro" id="IPR013785">
    <property type="entry name" value="Aldolase_TIM"/>
</dbReference>